<feature type="non-terminal residue" evidence="2">
    <location>
        <position position="131"/>
    </location>
</feature>
<reference evidence="2" key="1">
    <citation type="submission" date="2022-03" db="EMBL/GenBank/DDBJ databases">
        <authorList>
            <person name="Martin H S."/>
        </authorList>
    </citation>
    <scope>NUCLEOTIDE SEQUENCE</scope>
</reference>
<feature type="region of interest" description="Disordered" evidence="1">
    <location>
        <begin position="58"/>
        <end position="82"/>
    </location>
</feature>
<keyword evidence="3" id="KW-1185">Reference proteome</keyword>
<organism evidence="2 3">
    <name type="scientific">Iphiclides podalirius</name>
    <name type="common">scarce swallowtail</name>
    <dbReference type="NCBI Taxonomy" id="110791"/>
    <lineage>
        <taxon>Eukaryota</taxon>
        <taxon>Metazoa</taxon>
        <taxon>Ecdysozoa</taxon>
        <taxon>Arthropoda</taxon>
        <taxon>Hexapoda</taxon>
        <taxon>Insecta</taxon>
        <taxon>Pterygota</taxon>
        <taxon>Neoptera</taxon>
        <taxon>Endopterygota</taxon>
        <taxon>Lepidoptera</taxon>
        <taxon>Glossata</taxon>
        <taxon>Ditrysia</taxon>
        <taxon>Papilionoidea</taxon>
        <taxon>Papilionidae</taxon>
        <taxon>Papilioninae</taxon>
        <taxon>Iphiclides</taxon>
    </lineage>
</organism>
<accession>A0ABN8HZF2</accession>
<gene>
    <name evidence="2" type="ORF">IPOD504_LOCUS4748</name>
</gene>
<sequence>MFITQYFSSSLDRTGTLWQGTGLQSTAPIGSSNTSVPSGFYRVTAVVINLADLAPTEAVPRSRDTAHATRDSASVIDAPGNPIPGVPPSPVIVNRAPGVFVFANDAKLPAPVTCVNRIITTAGPPNDGAAE</sequence>
<protein>
    <submittedName>
        <fullName evidence="2">Uncharacterized protein</fullName>
    </submittedName>
</protein>
<evidence type="ECO:0000313" key="2">
    <source>
        <dbReference type="EMBL" id="CAH2044708.1"/>
    </source>
</evidence>
<evidence type="ECO:0000256" key="1">
    <source>
        <dbReference type="SAM" id="MobiDB-lite"/>
    </source>
</evidence>
<proteinExistence type="predicted"/>
<feature type="compositionally biased region" description="Basic and acidic residues" evidence="1">
    <location>
        <begin position="60"/>
        <end position="70"/>
    </location>
</feature>
<name>A0ABN8HZF2_9NEOP</name>
<dbReference type="Proteomes" id="UP000837857">
    <property type="component" value="Chromosome 16"/>
</dbReference>
<evidence type="ECO:0000313" key="3">
    <source>
        <dbReference type="Proteomes" id="UP000837857"/>
    </source>
</evidence>
<dbReference type="EMBL" id="OW152828">
    <property type="protein sequence ID" value="CAH2044708.1"/>
    <property type="molecule type" value="Genomic_DNA"/>
</dbReference>